<dbReference type="Proteomes" id="UP000050761">
    <property type="component" value="Unassembled WGS sequence"/>
</dbReference>
<evidence type="ECO:0000313" key="3">
    <source>
        <dbReference type="Proteomes" id="UP000050761"/>
    </source>
</evidence>
<feature type="region of interest" description="Disordered" evidence="1">
    <location>
        <begin position="102"/>
        <end position="124"/>
    </location>
</feature>
<evidence type="ECO:0000256" key="1">
    <source>
        <dbReference type="SAM" id="MobiDB-lite"/>
    </source>
</evidence>
<name>A0A183FCV9_HELPZ</name>
<feature type="compositionally biased region" description="Basic and acidic residues" evidence="1">
    <location>
        <begin position="115"/>
        <end position="124"/>
    </location>
</feature>
<dbReference type="WBParaSite" id="HPBE_0000400101-mRNA-1">
    <property type="protein sequence ID" value="HPBE_0000400101-mRNA-1"/>
    <property type="gene ID" value="HPBE_0000400101"/>
</dbReference>
<dbReference type="OrthoDB" id="5869299at2759"/>
<gene>
    <name evidence="2" type="ORF">HPBE_LOCUS4001</name>
</gene>
<protein>
    <submittedName>
        <fullName evidence="4">ZP domain-containing protein</fullName>
    </submittedName>
</protein>
<proteinExistence type="predicted"/>
<dbReference type="AlphaFoldDB" id="A0A183FCV9"/>
<sequence>MYPVTDAAIRLLPFNSSCFEYPRVELSLPSGSKWQAFLNPATGVVSSTAPAADCASTSPFYLLANGSLIRFSALDGKVIPVSMQGIETIRLSFTVRIGHCSPKANDLPQPNPDQFQRDRSGQPA</sequence>
<dbReference type="EMBL" id="UZAH01023194">
    <property type="protein sequence ID" value="VDO56752.1"/>
    <property type="molecule type" value="Genomic_DNA"/>
</dbReference>
<keyword evidence="3" id="KW-1185">Reference proteome</keyword>
<evidence type="ECO:0000313" key="4">
    <source>
        <dbReference type="WBParaSite" id="HPBE_0000400101-mRNA-1"/>
    </source>
</evidence>
<accession>A0A3P8A6K8</accession>
<evidence type="ECO:0000313" key="2">
    <source>
        <dbReference type="EMBL" id="VDO56752.1"/>
    </source>
</evidence>
<reference evidence="4" key="2">
    <citation type="submission" date="2019-09" db="UniProtKB">
        <authorList>
            <consortium name="WormBaseParasite"/>
        </authorList>
    </citation>
    <scope>IDENTIFICATION</scope>
</reference>
<reference evidence="2 3" key="1">
    <citation type="submission" date="2018-11" db="EMBL/GenBank/DDBJ databases">
        <authorList>
            <consortium name="Pathogen Informatics"/>
        </authorList>
    </citation>
    <scope>NUCLEOTIDE SEQUENCE [LARGE SCALE GENOMIC DNA]</scope>
</reference>
<accession>A0A183FCV9</accession>
<organism evidence="3 4">
    <name type="scientific">Heligmosomoides polygyrus</name>
    <name type="common">Parasitic roundworm</name>
    <dbReference type="NCBI Taxonomy" id="6339"/>
    <lineage>
        <taxon>Eukaryota</taxon>
        <taxon>Metazoa</taxon>
        <taxon>Ecdysozoa</taxon>
        <taxon>Nematoda</taxon>
        <taxon>Chromadorea</taxon>
        <taxon>Rhabditida</taxon>
        <taxon>Rhabditina</taxon>
        <taxon>Rhabditomorpha</taxon>
        <taxon>Strongyloidea</taxon>
        <taxon>Heligmosomidae</taxon>
        <taxon>Heligmosomoides</taxon>
    </lineage>
</organism>